<accession>A0A1M6JPH2</accession>
<protein>
    <submittedName>
        <fullName evidence="2">Glycosyltransferase involved in cell wall bisynthesis</fullName>
    </submittedName>
</protein>
<dbReference type="SUPFAM" id="SSF53756">
    <property type="entry name" value="UDP-Glycosyltransferase/glycogen phosphorylase"/>
    <property type="match status" value="1"/>
</dbReference>
<dbReference type="RefSeq" id="WP_139261895.1">
    <property type="nucleotide sequence ID" value="NZ_FQZN01000031.1"/>
</dbReference>
<evidence type="ECO:0000313" key="3">
    <source>
        <dbReference type="Proteomes" id="UP000184192"/>
    </source>
</evidence>
<keyword evidence="2" id="KW-0808">Transferase</keyword>
<dbReference type="GeneID" id="92713993"/>
<gene>
    <name evidence="2" type="ORF">SAMN05444350_1315</name>
</gene>
<keyword evidence="1" id="KW-1133">Transmembrane helix</keyword>
<keyword evidence="3" id="KW-1185">Reference proteome</keyword>
<evidence type="ECO:0000313" key="2">
    <source>
        <dbReference type="EMBL" id="SHJ48503.1"/>
    </source>
</evidence>
<proteinExistence type="predicted"/>
<dbReference type="Gene3D" id="3.40.50.2000">
    <property type="entry name" value="Glycogen Phosphorylase B"/>
    <property type="match status" value="1"/>
</dbReference>
<dbReference type="Proteomes" id="UP000184192">
    <property type="component" value="Unassembled WGS sequence"/>
</dbReference>
<dbReference type="EMBL" id="FQZN01000031">
    <property type="protein sequence ID" value="SHJ48503.1"/>
    <property type="molecule type" value="Genomic_DNA"/>
</dbReference>
<organism evidence="2 3">
    <name type="scientific">Bacteroides stercorirosoris</name>
    <dbReference type="NCBI Taxonomy" id="871324"/>
    <lineage>
        <taxon>Bacteria</taxon>
        <taxon>Pseudomonadati</taxon>
        <taxon>Bacteroidota</taxon>
        <taxon>Bacteroidia</taxon>
        <taxon>Bacteroidales</taxon>
        <taxon>Bacteroidaceae</taxon>
        <taxon>Bacteroides</taxon>
    </lineage>
</organism>
<dbReference type="GO" id="GO:0016740">
    <property type="term" value="F:transferase activity"/>
    <property type="evidence" value="ECO:0007669"/>
    <property type="project" value="UniProtKB-KW"/>
</dbReference>
<keyword evidence="1" id="KW-0812">Transmembrane</keyword>
<dbReference type="AlphaFoldDB" id="A0A1M6JPH2"/>
<sequence>MKKVSIYVKGDRNSTDYYRIYQYLDKLDEKNFHCKYRMQMGEKLYRKWMPVSDKPIYIKILAYLYIYFRRLWGLFFDFLVVPDVLVLHRSFIGRYMPYSFRLLLRGIIYRDTKLVWDFDDHIVANKEVSKRTFDAFAELASCVLVTHDYLKSLLPVSYQDKVIILPTTDGDMYRLFTDKVNLKRLSLLQEQVIMIWVATKRNMRFLKPIIPVLDKTARLLYDLDKRKLVLKVICNERLECDCDNLIIENICWSRQGAIEGMLKAHIGIMPLLDSEFTRGKGGFKLIQYLSIGLPCIGSDVGYNHSIISLECGFLPRTESEWITAIIKLSNILSWKSYSENAFQYWRLNFSYEKNLEVWKALINEP</sequence>
<name>A0A1M6JPH2_9BACE</name>
<reference evidence="3" key="1">
    <citation type="submission" date="2016-11" db="EMBL/GenBank/DDBJ databases">
        <authorList>
            <person name="Varghese N."/>
            <person name="Submissions S."/>
        </authorList>
    </citation>
    <scope>NUCLEOTIDE SEQUENCE [LARGE SCALE GENOMIC DNA]</scope>
    <source>
        <strain evidence="3">DSM 26884</strain>
    </source>
</reference>
<evidence type="ECO:0000256" key="1">
    <source>
        <dbReference type="SAM" id="Phobius"/>
    </source>
</evidence>
<keyword evidence="1" id="KW-0472">Membrane</keyword>
<feature type="transmembrane region" description="Helical" evidence="1">
    <location>
        <begin position="74"/>
        <end position="92"/>
    </location>
</feature>